<dbReference type="AlphaFoldDB" id="A0A0J7J066"/>
<feature type="non-terminal residue" evidence="2">
    <location>
        <position position="92"/>
    </location>
</feature>
<dbReference type="Proteomes" id="UP000035900">
    <property type="component" value="Unassembled WGS sequence"/>
</dbReference>
<gene>
    <name evidence="2" type="ORF">ACM44_06340</name>
</gene>
<dbReference type="Pfam" id="PF05598">
    <property type="entry name" value="DUF772"/>
    <property type="match status" value="1"/>
</dbReference>
<dbReference type="InterPro" id="IPR008490">
    <property type="entry name" value="Transposase_InsH_N"/>
</dbReference>
<reference evidence="2 3" key="1">
    <citation type="journal article" date="2004" name="Int. J. Syst. Evol. Microbiol.">
        <title>Kaistella koreensis gen. nov., sp. nov., a novel member of the Chryseobacterium-Bergeyella-Riemerella branch.</title>
        <authorList>
            <person name="Kim M.K."/>
            <person name="Im W.T."/>
            <person name="Shin Y.K."/>
            <person name="Lim J.H."/>
            <person name="Kim S.H."/>
            <person name="Lee B.C."/>
            <person name="Park M.Y."/>
            <person name="Lee K.Y."/>
            <person name="Lee S.T."/>
        </authorList>
    </citation>
    <scope>NUCLEOTIDE SEQUENCE [LARGE SCALE GENOMIC DNA]</scope>
    <source>
        <strain evidence="2 3">CCUG 49689</strain>
    </source>
</reference>
<dbReference type="PANTHER" id="PTHR33803:SF3">
    <property type="entry name" value="BLL1974 PROTEIN"/>
    <property type="match status" value="1"/>
</dbReference>
<dbReference type="PANTHER" id="PTHR33803">
    <property type="entry name" value="IS1478 TRANSPOSASE"/>
    <property type="match status" value="1"/>
</dbReference>
<dbReference type="RefSeq" id="WP_048499197.1">
    <property type="nucleotide sequence ID" value="NZ_LFNG01000007.1"/>
</dbReference>
<protein>
    <submittedName>
        <fullName evidence="2">Transposase</fullName>
    </submittedName>
</protein>
<dbReference type="EMBL" id="LFNG01000007">
    <property type="protein sequence ID" value="KMQ71449.1"/>
    <property type="molecule type" value="Genomic_DNA"/>
</dbReference>
<evidence type="ECO:0000259" key="1">
    <source>
        <dbReference type="Pfam" id="PF05598"/>
    </source>
</evidence>
<evidence type="ECO:0000313" key="2">
    <source>
        <dbReference type="EMBL" id="KMQ71449.1"/>
    </source>
</evidence>
<proteinExistence type="predicted"/>
<accession>A0A0J7J066</accession>
<name>A0A0J7J066_9FLAO</name>
<dbReference type="OrthoDB" id="9762730at2"/>
<organism evidence="2 3">
    <name type="scientific">Chryseobacterium koreense CCUG 49689</name>
    <dbReference type="NCBI Taxonomy" id="1304281"/>
    <lineage>
        <taxon>Bacteria</taxon>
        <taxon>Pseudomonadati</taxon>
        <taxon>Bacteroidota</taxon>
        <taxon>Flavobacteriia</taxon>
        <taxon>Flavobacteriales</taxon>
        <taxon>Weeksellaceae</taxon>
        <taxon>Chryseobacterium group</taxon>
        <taxon>Chryseobacterium</taxon>
    </lineage>
</organism>
<feature type="domain" description="Transposase InsH N-terminal" evidence="1">
    <location>
        <begin position="17"/>
        <end position="92"/>
    </location>
</feature>
<dbReference type="STRING" id="1304281.ACM44_06340"/>
<evidence type="ECO:0000313" key="3">
    <source>
        <dbReference type="Proteomes" id="UP000035900"/>
    </source>
</evidence>
<comment type="caution">
    <text evidence="2">The sequence shown here is derived from an EMBL/GenBank/DDBJ whole genome shotgun (WGS) entry which is preliminary data.</text>
</comment>
<keyword evidence="3" id="KW-1185">Reference proteome</keyword>
<sequence length="92" mass="10939">MLGKNPEKKPELFRPMLVDFIDHEHELVLLSEKIDWNYFEKEFSPLYSKVGNPSHPIRFMVGCLLLKHLYNLGDETLEKAWIMNPYMQHFCG</sequence>